<feature type="compositionally biased region" description="Basic and acidic residues" evidence="1">
    <location>
        <begin position="155"/>
        <end position="179"/>
    </location>
</feature>
<feature type="region of interest" description="Disordered" evidence="1">
    <location>
        <begin position="85"/>
        <end position="122"/>
    </location>
</feature>
<accession>A0A9W9DJ10</accession>
<feature type="compositionally biased region" description="Low complexity" evidence="1">
    <location>
        <begin position="197"/>
        <end position="209"/>
    </location>
</feature>
<name>A0A9W9DJ10_9AGAR</name>
<feature type="compositionally biased region" description="Polar residues" evidence="1">
    <location>
        <begin position="183"/>
        <end position="192"/>
    </location>
</feature>
<comment type="caution">
    <text evidence="2">The sequence shown here is derived from an EMBL/GenBank/DDBJ whole genome shotgun (WGS) entry which is preliminary data.</text>
</comment>
<reference evidence="2" key="1">
    <citation type="submission" date="2022-08" db="EMBL/GenBank/DDBJ databases">
        <title>A Global Phylogenomic Analysis of the Shiitake Genus Lentinula.</title>
        <authorList>
            <consortium name="DOE Joint Genome Institute"/>
            <person name="Sierra-Patev S."/>
            <person name="Min B."/>
            <person name="Naranjo-Ortiz M."/>
            <person name="Looney B."/>
            <person name="Konkel Z."/>
            <person name="Slot J.C."/>
            <person name="Sakamoto Y."/>
            <person name="Steenwyk J.L."/>
            <person name="Rokas A."/>
            <person name="Carro J."/>
            <person name="Camarero S."/>
            <person name="Ferreira P."/>
            <person name="Molpeceres G."/>
            <person name="Ruiz-Duenas F.J."/>
            <person name="Serrano A."/>
            <person name="Henrissat B."/>
            <person name="Drula E."/>
            <person name="Hughes K.W."/>
            <person name="Mata J.L."/>
            <person name="Ishikawa N.K."/>
            <person name="Vargas-Isla R."/>
            <person name="Ushijima S."/>
            <person name="Smith C.A."/>
            <person name="Ahrendt S."/>
            <person name="Andreopoulos W."/>
            <person name="He G."/>
            <person name="Labutti K."/>
            <person name="Lipzen A."/>
            <person name="Ng V."/>
            <person name="Riley R."/>
            <person name="Sandor L."/>
            <person name="Barry K."/>
            <person name="Martinez A.T."/>
            <person name="Xiao Y."/>
            <person name="Gibbons J.G."/>
            <person name="Terashima K."/>
            <person name="Grigoriev I.V."/>
            <person name="Hibbett D.S."/>
        </authorList>
    </citation>
    <scope>NUCLEOTIDE SEQUENCE</scope>
    <source>
        <strain evidence="2">JLM2183</strain>
    </source>
</reference>
<gene>
    <name evidence="2" type="ORF">J3R30DRAFT_3525648</name>
</gene>
<sequence length="267" mass="29280">MNLPQKEKDLSIRALNILDQVCLIRRKTSLSRGDKCRLWDMTKRSLELQNDIQVNVFPVDRTIAMEEVNGARQLLLSLPFTSKFTDPPRTTGERDAYSAPSGKKRYRAEPSSPAKPIADTEISGPNLFSFAKNFEIESGNFAAVGSNQAIMYRRRRDDQYVDDHKSDRSNIASRKDPPKVTEATPSTSSLNPGPTKDSTSYADRSASAARPRRPSTKAPISGPSVLAYSSGFSLRGSRAGPGSFSAVGGDQNVVFAEDDLSDSEYHG</sequence>
<keyword evidence="3" id="KW-1185">Reference proteome</keyword>
<evidence type="ECO:0000313" key="3">
    <source>
        <dbReference type="Proteomes" id="UP001150266"/>
    </source>
</evidence>
<protein>
    <submittedName>
        <fullName evidence="2">Uncharacterized protein</fullName>
    </submittedName>
</protein>
<dbReference type="AlphaFoldDB" id="A0A9W9DJ10"/>
<organism evidence="2 3">
    <name type="scientific">Lentinula aciculospora</name>
    <dbReference type="NCBI Taxonomy" id="153920"/>
    <lineage>
        <taxon>Eukaryota</taxon>
        <taxon>Fungi</taxon>
        <taxon>Dikarya</taxon>
        <taxon>Basidiomycota</taxon>
        <taxon>Agaricomycotina</taxon>
        <taxon>Agaricomycetes</taxon>
        <taxon>Agaricomycetidae</taxon>
        <taxon>Agaricales</taxon>
        <taxon>Marasmiineae</taxon>
        <taxon>Omphalotaceae</taxon>
        <taxon>Lentinula</taxon>
    </lineage>
</organism>
<evidence type="ECO:0000256" key="1">
    <source>
        <dbReference type="SAM" id="MobiDB-lite"/>
    </source>
</evidence>
<dbReference type="Proteomes" id="UP001150266">
    <property type="component" value="Unassembled WGS sequence"/>
</dbReference>
<dbReference type="EMBL" id="JAOTPV010000022">
    <property type="protein sequence ID" value="KAJ4471484.1"/>
    <property type="molecule type" value="Genomic_DNA"/>
</dbReference>
<dbReference type="OrthoDB" id="2960550at2759"/>
<feature type="region of interest" description="Disordered" evidence="1">
    <location>
        <begin position="155"/>
        <end position="224"/>
    </location>
</feature>
<evidence type="ECO:0000313" key="2">
    <source>
        <dbReference type="EMBL" id="KAJ4471484.1"/>
    </source>
</evidence>
<proteinExistence type="predicted"/>